<evidence type="ECO:0000256" key="1">
    <source>
        <dbReference type="SAM" id="MobiDB-lite"/>
    </source>
</evidence>
<evidence type="ECO:0000313" key="3">
    <source>
        <dbReference type="Proteomes" id="UP000282184"/>
    </source>
</evidence>
<keyword evidence="3" id="KW-1185">Reference proteome</keyword>
<sequence>MAKQKPEVRQFSGSDADMRARMRTMHGHYLTDAAAFAAVNPELGGTFGAEWLAAIEAADKAPNVDVRRGLLSEDTAVVGDGMERARRMVQSVFYYVEQAFPKNKGRLTQYGKDRYRKASTDPEEMRLLLDMAAEAAERDKVALAAKGFKAGQLAALKALADELDTVDTKQEMQKGTNQEDTGGYVRVQNAAYGFGQQLNKAAKGAFPDDALRRQRYRLSEAADDAAARPDKPGGPAPQA</sequence>
<evidence type="ECO:0000313" key="2">
    <source>
        <dbReference type="EMBL" id="RTQ50161.1"/>
    </source>
</evidence>
<dbReference type="OrthoDB" id="880340at2"/>
<protein>
    <submittedName>
        <fullName evidence="2">Uncharacterized protein</fullName>
    </submittedName>
</protein>
<name>A0A3S0H738_9BACT</name>
<proteinExistence type="predicted"/>
<feature type="compositionally biased region" description="Basic and acidic residues" evidence="1">
    <location>
        <begin position="214"/>
        <end position="231"/>
    </location>
</feature>
<dbReference type="AlphaFoldDB" id="A0A3S0H738"/>
<reference evidence="2 3" key="1">
    <citation type="submission" date="2018-12" db="EMBL/GenBank/DDBJ databases">
        <title>Hymenobacter gummosus sp. nov., isolated from a spring.</title>
        <authorList>
            <person name="Nie L."/>
        </authorList>
    </citation>
    <scope>NUCLEOTIDE SEQUENCE [LARGE SCALE GENOMIC DNA]</scope>
    <source>
        <strain evidence="2 3">KCTC 52166</strain>
    </source>
</reference>
<feature type="region of interest" description="Disordered" evidence="1">
    <location>
        <begin position="214"/>
        <end position="239"/>
    </location>
</feature>
<accession>A0A3S0H738</accession>
<organism evidence="2 3">
    <name type="scientific">Hymenobacter gummosus</name>
    <dbReference type="NCBI Taxonomy" id="1776032"/>
    <lineage>
        <taxon>Bacteria</taxon>
        <taxon>Pseudomonadati</taxon>
        <taxon>Bacteroidota</taxon>
        <taxon>Cytophagia</taxon>
        <taxon>Cytophagales</taxon>
        <taxon>Hymenobacteraceae</taxon>
        <taxon>Hymenobacter</taxon>
    </lineage>
</organism>
<dbReference type="EMBL" id="RXOF01000005">
    <property type="protein sequence ID" value="RTQ50161.1"/>
    <property type="molecule type" value="Genomic_DNA"/>
</dbReference>
<dbReference type="RefSeq" id="WP_126693211.1">
    <property type="nucleotide sequence ID" value="NZ_RXOF01000005.1"/>
</dbReference>
<comment type="caution">
    <text evidence="2">The sequence shown here is derived from an EMBL/GenBank/DDBJ whole genome shotgun (WGS) entry which is preliminary data.</text>
</comment>
<dbReference type="Proteomes" id="UP000282184">
    <property type="component" value="Unassembled WGS sequence"/>
</dbReference>
<gene>
    <name evidence="2" type="ORF">EJV47_11030</name>
</gene>